<evidence type="ECO:0000256" key="9">
    <source>
        <dbReference type="ARBA" id="ARBA00023136"/>
    </source>
</evidence>
<feature type="non-terminal residue" evidence="13">
    <location>
        <position position="1"/>
    </location>
</feature>
<feature type="transmembrane region" description="Helical" evidence="11">
    <location>
        <begin position="247"/>
        <end position="269"/>
    </location>
</feature>
<comment type="similarity">
    <text evidence="2">Belongs to the archaeal/bacterial/fungal opsin family.</text>
</comment>
<feature type="transmembrane region" description="Helical" evidence="11">
    <location>
        <begin position="182"/>
        <end position="203"/>
    </location>
</feature>
<gene>
    <name evidence="13" type="ORF">PCOR1329_LOCUS8864</name>
</gene>
<feature type="transmembrane region" description="Helical" evidence="11">
    <location>
        <begin position="72"/>
        <end position="88"/>
    </location>
</feature>
<dbReference type="PANTHER" id="PTHR28286:SF2">
    <property type="entry name" value="BACTERIORHODOPSIN _OPSIN, NOPA (EUROFUNG)"/>
    <property type="match status" value="1"/>
</dbReference>
<proteinExistence type="inferred from homology"/>
<keyword evidence="5 11" id="KW-0812">Transmembrane</keyword>
<name>A0ABN9Q8I1_9DINO</name>
<evidence type="ECO:0000256" key="1">
    <source>
        <dbReference type="ARBA" id="ARBA00004141"/>
    </source>
</evidence>
<accession>A0ABN9Q8I1</accession>
<dbReference type="Proteomes" id="UP001189429">
    <property type="component" value="Unassembled WGS sequence"/>
</dbReference>
<feature type="transmembrane region" description="Helical" evidence="11">
    <location>
        <begin position="152"/>
        <end position="170"/>
    </location>
</feature>
<feature type="transmembrane region" description="Helical" evidence="11">
    <location>
        <begin position="39"/>
        <end position="60"/>
    </location>
</feature>
<dbReference type="PANTHER" id="PTHR28286">
    <property type="match status" value="1"/>
</dbReference>
<keyword evidence="7 11" id="KW-1133">Transmembrane helix</keyword>
<organism evidence="13 14">
    <name type="scientific">Prorocentrum cordatum</name>
    <dbReference type="NCBI Taxonomy" id="2364126"/>
    <lineage>
        <taxon>Eukaryota</taxon>
        <taxon>Sar</taxon>
        <taxon>Alveolata</taxon>
        <taxon>Dinophyceae</taxon>
        <taxon>Prorocentrales</taxon>
        <taxon>Prorocentraceae</taxon>
        <taxon>Prorocentrum</taxon>
    </lineage>
</organism>
<evidence type="ECO:0000256" key="3">
    <source>
        <dbReference type="ARBA" id="ARBA00022543"/>
    </source>
</evidence>
<sequence length="284" mass="31657">PFWLKPLWLKLLLLNLRVRGSSASGAMVMYPMSDMQYQAVYNTLSFALASMMATTMYLWFRSTAVRDQFKSAVIISGLVTFIAAYHYIRIFNSWVEAYTYQVGKADPELTGTPFNDAYRYMDWLLTVPLLLIEILLVMNLDEKTYSVKSKTLGVGAALMIVTGYYGELTVSGDLTSRWECWGLSMCFFLYIVYELLVGLKAATDSEIDPTIKGKIQLAQVMTVISWCTYPVVYLFPMLGITASNAVVAIQIGYCVSDIISKCGVGLVIYQVTYAKSTKGGALLG</sequence>
<feature type="signal peptide" evidence="12">
    <location>
        <begin position="1"/>
        <end position="23"/>
    </location>
</feature>
<dbReference type="SUPFAM" id="SSF81321">
    <property type="entry name" value="Family A G protein-coupled receptor-like"/>
    <property type="match status" value="1"/>
</dbReference>
<dbReference type="CDD" id="cd15242">
    <property type="entry name" value="7tm_Proteorhodopsin"/>
    <property type="match status" value="1"/>
</dbReference>
<evidence type="ECO:0000256" key="11">
    <source>
        <dbReference type="SAM" id="Phobius"/>
    </source>
</evidence>
<dbReference type="InterPro" id="IPR001425">
    <property type="entry name" value="Arc/bac/fun_rhodopsins"/>
</dbReference>
<dbReference type="Gene3D" id="1.20.1070.10">
    <property type="entry name" value="Rhodopsin 7-helix transmembrane proteins"/>
    <property type="match status" value="1"/>
</dbReference>
<evidence type="ECO:0000256" key="8">
    <source>
        <dbReference type="ARBA" id="ARBA00022991"/>
    </source>
</evidence>
<keyword evidence="4" id="KW-0716">Sensory transduction</keyword>
<dbReference type="SMART" id="SM01021">
    <property type="entry name" value="Bac_rhodopsin"/>
    <property type="match status" value="1"/>
</dbReference>
<evidence type="ECO:0000313" key="13">
    <source>
        <dbReference type="EMBL" id="CAK0800820.1"/>
    </source>
</evidence>
<evidence type="ECO:0000256" key="10">
    <source>
        <dbReference type="ARBA" id="ARBA00023170"/>
    </source>
</evidence>
<keyword evidence="3" id="KW-0600">Photoreceptor protein</keyword>
<comment type="subcellular location">
    <subcellularLocation>
        <location evidence="1">Membrane</location>
        <topology evidence="1">Multi-pass membrane protein</topology>
    </subcellularLocation>
</comment>
<evidence type="ECO:0000256" key="7">
    <source>
        <dbReference type="ARBA" id="ARBA00022989"/>
    </source>
</evidence>
<keyword evidence="6" id="KW-0681">Retinal protein</keyword>
<evidence type="ECO:0000256" key="2">
    <source>
        <dbReference type="ARBA" id="ARBA00008130"/>
    </source>
</evidence>
<dbReference type="Pfam" id="PF01036">
    <property type="entry name" value="Bac_rhodopsin"/>
    <property type="match status" value="1"/>
</dbReference>
<feature type="transmembrane region" description="Helical" evidence="11">
    <location>
        <begin position="123"/>
        <end position="140"/>
    </location>
</feature>
<keyword evidence="12" id="KW-0732">Signal</keyword>
<dbReference type="PROSITE" id="PS00950">
    <property type="entry name" value="BACTERIAL_OPSIN_1"/>
    <property type="match status" value="1"/>
</dbReference>
<keyword evidence="9 11" id="KW-0472">Membrane</keyword>
<reference evidence="13" key="1">
    <citation type="submission" date="2023-10" db="EMBL/GenBank/DDBJ databases">
        <authorList>
            <person name="Chen Y."/>
            <person name="Shah S."/>
            <person name="Dougan E. K."/>
            <person name="Thang M."/>
            <person name="Chan C."/>
        </authorList>
    </citation>
    <scope>NUCLEOTIDE SEQUENCE [LARGE SCALE GENOMIC DNA]</scope>
</reference>
<dbReference type="EMBL" id="CAUYUJ010002447">
    <property type="protein sequence ID" value="CAK0800820.1"/>
    <property type="molecule type" value="Genomic_DNA"/>
</dbReference>
<keyword evidence="8" id="KW-0157">Chromophore</keyword>
<evidence type="ECO:0000313" key="14">
    <source>
        <dbReference type="Proteomes" id="UP001189429"/>
    </source>
</evidence>
<evidence type="ECO:0000256" key="6">
    <source>
        <dbReference type="ARBA" id="ARBA00022925"/>
    </source>
</evidence>
<comment type="caution">
    <text evidence="13">The sequence shown here is derived from an EMBL/GenBank/DDBJ whole genome shotgun (WGS) entry which is preliminary data.</text>
</comment>
<keyword evidence="14" id="KW-1185">Reference proteome</keyword>
<evidence type="ECO:0000256" key="12">
    <source>
        <dbReference type="SAM" id="SignalP"/>
    </source>
</evidence>
<feature type="transmembrane region" description="Helical" evidence="11">
    <location>
        <begin position="215"/>
        <end position="235"/>
    </location>
</feature>
<keyword evidence="10" id="KW-0675">Receptor</keyword>
<evidence type="ECO:0000256" key="4">
    <source>
        <dbReference type="ARBA" id="ARBA00022606"/>
    </source>
</evidence>
<feature type="chain" id="PRO_5046690025" description="Rhodopsin" evidence="12">
    <location>
        <begin position="24"/>
        <end position="284"/>
    </location>
</feature>
<evidence type="ECO:0008006" key="15">
    <source>
        <dbReference type="Google" id="ProtNLM"/>
    </source>
</evidence>
<protein>
    <recommendedName>
        <fullName evidence="15">Rhodopsin</fullName>
    </recommendedName>
</protein>
<dbReference type="PRINTS" id="PR00251">
    <property type="entry name" value="BACTRLOPSIN"/>
</dbReference>
<dbReference type="InterPro" id="IPR018229">
    <property type="entry name" value="Rhodopsin_retinal_BS"/>
</dbReference>
<evidence type="ECO:0000256" key="5">
    <source>
        <dbReference type="ARBA" id="ARBA00022692"/>
    </source>
</evidence>